<evidence type="ECO:0000256" key="11">
    <source>
        <dbReference type="ARBA" id="ARBA00022989"/>
    </source>
</evidence>
<dbReference type="GO" id="GO:0005886">
    <property type="term" value="C:plasma membrane"/>
    <property type="evidence" value="ECO:0007669"/>
    <property type="project" value="UniProtKB-SubCell"/>
</dbReference>
<dbReference type="Pfam" id="PF13426">
    <property type="entry name" value="PAS_9"/>
    <property type="match status" value="1"/>
</dbReference>
<dbReference type="InterPro" id="IPR035965">
    <property type="entry name" value="PAS-like_dom_sf"/>
</dbReference>
<dbReference type="NCBIfam" id="TIGR00229">
    <property type="entry name" value="sensory_box"/>
    <property type="match status" value="1"/>
</dbReference>
<dbReference type="InterPro" id="IPR036097">
    <property type="entry name" value="HisK_dim/P_sf"/>
</dbReference>
<organism evidence="23 24">
    <name type="scientific">Roseicyclus marinus</name>
    <dbReference type="NCBI Taxonomy" id="2161673"/>
    <lineage>
        <taxon>Bacteria</taxon>
        <taxon>Pseudomonadati</taxon>
        <taxon>Pseudomonadota</taxon>
        <taxon>Alphaproteobacteria</taxon>
        <taxon>Rhodobacterales</taxon>
        <taxon>Roseobacteraceae</taxon>
        <taxon>Roseicyclus</taxon>
    </lineage>
</organism>
<evidence type="ECO:0000256" key="1">
    <source>
        <dbReference type="ARBA" id="ARBA00000085"/>
    </source>
</evidence>
<dbReference type="InterPro" id="IPR005467">
    <property type="entry name" value="His_kinase_dom"/>
</dbReference>
<keyword evidence="9 23" id="KW-0418">Kinase</keyword>
<dbReference type="SUPFAM" id="SSF47226">
    <property type="entry name" value="Histidine-containing phosphotransfer domain, HPT domain"/>
    <property type="match status" value="1"/>
</dbReference>
<dbReference type="Proteomes" id="UP001337723">
    <property type="component" value="Chromosome"/>
</dbReference>
<dbReference type="SUPFAM" id="SSF52172">
    <property type="entry name" value="CheY-like"/>
    <property type="match status" value="1"/>
</dbReference>
<feature type="region of interest" description="Disordered" evidence="16">
    <location>
        <begin position="727"/>
        <end position="749"/>
    </location>
</feature>
<accession>A0AA48KKC4</accession>
<keyword evidence="6 15" id="KW-0597">Phosphoprotein</keyword>
<feature type="domain" description="HPt" evidence="22">
    <location>
        <begin position="757"/>
        <end position="859"/>
    </location>
</feature>
<comment type="subcellular location">
    <subcellularLocation>
        <location evidence="2">Cell inner membrane</location>
        <topology evidence="2">Multi-pass membrane protein</topology>
    </subcellularLocation>
</comment>
<dbReference type="SUPFAM" id="SSF55785">
    <property type="entry name" value="PYP-like sensor domain (PAS domain)"/>
    <property type="match status" value="1"/>
</dbReference>
<proteinExistence type="predicted"/>
<dbReference type="InterPro" id="IPR003594">
    <property type="entry name" value="HATPase_dom"/>
</dbReference>
<dbReference type="InterPro" id="IPR011006">
    <property type="entry name" value="CheY-like_superfamily"/>
</dbReference>
<keyword evidence="12" id="KW-0902">Two-component regulatory system</keyword>
<gene>
    <name evidence="23" type="ORF">MACH21_19000</name>
</gene>
<feature type="domain" description="Histidine kinase" evidence="19">
    <location>
        <begin position="356"/>
        <end position="582"/>
    </location>
</feature>
<keyword evidence="18" id="KW-0732">Signal</keyword>
<comment type="catalytic activity">
    <reaction evidence="1">
        <text>ATP + protein L-histidine = ADP + protein N-phospho-L-histidine.</text>
        <dbReference type="EC" id="2.7.13.3"/>
    </reaction>
</comment>
<dbReference type="Pfam" id="PF02518">
    <property type="entry name" value="HATPase_c"/>
    <property type="match status" value="1"/>
</dbReference>
<feature type="signal peptide" evidence="18">
    <location>
        <begin position="1"/>
        <end position="17"/>
    </location>
</feature>
<dbReference type="Gene3D" id="3.30.565.10">
    <property type="entry name" value="Histidine kinase-like ATPase, C-terminal domain"/>
    <property type="match status" value="1"/>
</dbReference>
<dbReference type="CDD" id="cd00082">
    <property type="entry name" value="HisKA"/>
    <property type="match status" value="1"/>
</dbReference>
<dbReference type="InterPro" id="IPR036890">
    <property type="entry name" value="HATPase_C_sf"/>
</dbReference>
<evidence type="ECO:0000256" key="9">
    <source>
        <dbReference type="ARBA" id="ARBA00022777"/>
    </source>
</evidence>
<reference evidence="23 24" key="1">
    <citation type="submission" date="2023-01" db="EMBL/GenBank/DDBJ databases">
        <title>Complete genome sequence of Roseicyclus marinus strain Dej080120_10.</title>
        <authorList>
            <person name="Ueki S."/>
            <person name="Maruyama F."/>
        </authorList>
    </citation>
    <scope>NUCLEOTIDE SEQUENCE [LARGE SCALE GENOMIC DNA]</scope>
    <source>
        <strain evidence="23 24">Dej080120_10</strain>
    </source>
</reference>
<dbReference type="Gene3D" id="3.30.450.20">
    <property type="entry name" value="PAS domain"/>
    <property type="match status" value="1"/>
</dbReference>
<evidence type="ECO:0000256" key="2">
    <source>
        <dbReference type="ARBA" id="ARBA00004429"/>
    </source>
</evidence>
<dbReference type="Gene3D" id="1.20.120.160">
    <property type="entry name" value="HPT domain"/>
    <property type="match status" value="1"/>
</dbReference>
<feature type="domain" description="Response regulatory" evidence="20">
    <location>
        <begin position="607"/>
        <end position="723"/>
    </location>
</feature>
<dbReference type="PROSITE" id="PS50109">
    <property type="entry name" value="HIS_KIN"/>
    <property type="match status" value="1"/>
</dbReference>
<dbReference type="SMART" id="SM00387">
    <property type="entry name" value="HATPase_c"/>
    <property type="match status" value="1"/>
</dbReference>
<evidence type="ECO:0000256" key="12">
    <source>
        <dbReference type="ARBA" id="ARBA00023012"/>
    </source>
</evidence>
<dbReference type="SMART" id="SM00448">
    <property type="entry name" value="REC"/>
    <property type="match status" value="1"/>
</dbReference>
<dbReference type="PANTHER" id="PTHR43047:SF64">
    <property type="entry name" value="HISTIDINE KINASE CONTAINING CHEY-HOMOLOGOUS RECEIVER DOMAIN AND PAS DOMAIN-RELATED"/>
    <property type="match status" value="1"/>
</dbReference>
<evidence type="ECO:0000256" key="6">
    <source>
        <dbReference type="ARBA" id="ARBA00022553"/>
    </source>
</evidence>
<sequence length="860" mass="92692">MLLGLLFLSSLALIFSAANFDRRLNQVRDADTDNQGWIVSQLEVDHLSLVIAVEDALGSAQAGGGQVSPEAWDQLQREFDVFYSRIGVFFAAMQRAGLPEAFAVDLSELRGVRDRLTARIDSLGPDDIAGLDAFAEHLRSKQPLVRRLVTHGLQVFVDEAQSAREREREIWLFFLIETLVLLSLVLIAAVFAVRLSRALQQRTMQAERAASTITKAYEASLSAVVVTDFDGRVILCNKAAETMFRLPMAEISGSDVRKLAPPRLVRSLAATFDRMRALQAENKPCDVSRRTLALRSDGQVFPVELALTTDTDADGQPIAIAFIRDISAQVKAENALRGALSEARRAAAAKSMFLATMSHEMRTPLHGLIAALDLIDRGALGAADAALFDTARDCSQRALALVNDVLQFTRASAMREPQVAFSPARIAQEVVSELSPFARENGNEIVLRVTGPGAQERVLGYPAAFSRSLYNLVGNAVKFTGSGEIEVALSFSNPEPEGPLHLSVSVTDEGPGIAAADRERIFELFETSADHLPHHTLATGLNGTGLGLPITRLAVERMGGQIRLDSELGKGSRFWFDITLPRAKGSVAVDLPVPSRAAPIPTGVVWDVLVVDDNEVNLTLMREMVQRLGHRVTLAHDGRQAVELARARRFDVILMDINMPVMDGRSASLAIRQDGLCREAVIIAVSALIEAEEPEALRSCGIDRALVKPVRLEVLATNLWEVAQSLGQTAGEPPARRDGESSKAAPAGKGDAGLDFDALAQMVGRDTAIGLLHATLNDARDALRSARAQAQDTGQLAHRALGAAAVVGLEDLAATLREVEYAAQAGDRDSLVELADILDEILASVDAEITAIPQMVNSAT</sequence>
<dbReference type="SUPFAM" id="SSF55874">
    <property type="entry name" value="ATPase domain of HSP90 chaperone/DNA topoisomerase II/histidine kinase"/>
    <property type="match status" value="1"/>
</dbReference>
<evidence type="ECO:0000256" key="8">
    <source>
        <dbReference type="ARBA" id="ARBA00022692"/>
    </source>
</evidence>
<dbReference type="GO" id="GO:0000155">
    <property type="term" value="F:phosphorelay sensor kinase activity"/>
    <property type="evidence" value="ECO:0007669"/>
    <property type="project" value="InterPro"/>
</dbReference>
<evidence type="ECO:0000256" key="4">
    <source>
        <dbReference type="ARBA" id="ARBA00022475"/>
    </source>
</evidence>
<dbReference type="SMART" id="SM00388">
    <property type="entry name" value="HisKA"/>
    <property type="match status" value="1"/>
</dbReference>
<evidence type="ECO:0000256" key="10">
    <source>
        <dbReference type="ARBA" id="ARBA00022840"/>
    </source>
</evidence>
<evidence type="ECO:0000259" key="20">
    <source>
        <dbReference type="PROSITE" id="PS50110"/>
    </source>
</evidence>
<evidence type="ECO:0000256" key="7">
    <source>
        <dbReference type="ARBA" id="ARBA00022679"/>
    </source>
</evidence>
<evidence type="ECO:0000256" key="17">
    <source>
        <dbReference type="SAM" id="Phobius"/>
    </source>
</evidence>
<keyword evidence="24" id="KW-1185">Reference proteome</keyword>
<evidence type="ECO:0000259" key="21">
    <source>
        <dbReference type="PROSITE" id="PS50112"/>
    </source>
</evidence>
<dbReference type="PROSITE" id="PS50894">
    <property type="entry name" value="HPT"/>
    <property type="match status" value="1"/>
</dbReference>
<evidence type="ECO:0000256" key="15">
    <source>
        <dbReference type="PROSITE-ProRule" id="PRU00169"/>
    </source>
</evidence>
<evidence type="ECO:0000256" key="16">
    <source>
        <dbReference type="SAM" id="MobiDB-lite"/>
    </source>
</evidence>
<feature type="domain" description="PAS" evidence="21">
    <location>
        <begin position="209"/>
        <end position="281"/>
    </location>
</feature>
<name>A0AA48KKC4_9RHOB</name>
<dbReference type="InterPro" id="IPR003661">
    <property type="entry name" value="HisK_dim/P_dom"/>
</dbReference>
<evidence type="ECO:0000313" key="23">
    <source>
        <dbReference type="EMBL" id="BDW85723.1"/>
    </source>
</evidence>
<keyword evidence="7" id="KW-0808">Transferase</keyword>
<dbReference type="InterPro" id="IPR001789">
    <property type="entry name" value="Sig_transdc_resp-reg_receiver"/>
</dbReference>
<evidence type="ECO:0000256" key="14">
    <source>
        <dbReference type="PROSITE-ProRule" id="PRU00110"/>
    </source>
</evidence>
<dbReference type="Gene3D" id="3.40.50.2300">
    <property type="match status" value="1"/>
</dbReference>
<dbReference type="InterPro" id="IPR000014">
    <property type="entry name" value="PAS"/>
</dbReference>
<feature type="modified residue" description="4-aspartylphosphate" evidence="15">
    <location>
        <position position="656"/>
    </location>
</feature>
<keyword evidence="10" id="KW-0547">Nucleotide-binding</keyword>
<keyword evidence="8 17" id="KW-0812">Transmembrane</keyword>
<keyword evidence="13 17" id="KW-0472">Membrane</keyword>
<dbReference type="CDD" id="cd17546">
    <property type="entry name" value="REC_hyHK_CKI1_RcsC-like"/>
    <property type="match status" value="1"/>
</dbReference>
<feature type="transmembrane region" description="Helical" evidence="17">
    <location>
        <begin position="170"/>
        <end position="193"/>
    </location>
</feature>
<dbReference type="PRINTS" id="PR00344">
    <property type="entry name" value="BCTRLSENSOR"/>
</dbReference>
<feature type="modified residue" description="Phosphohistidine" evidence="14">
    <location>
        <position position="798"/>
    </location>
</feature>
<dbReference type="PANTHER" id="PTHR43047">
    <property type="entry name" value="TWO-COMPONENT HISTIDINE PROTEIN KINASE"/>
    <property type="match status" value="1"/>
</dbReference>
<dbReference type="AlphaFoldDB" id="A0AA48KKC4"/>
<keyword evidence="11 17" id="KW-1133">Transmembrane helix</keyword>
<evidence type="ECO:0000256" key="5">
    <source>
        <dbReference type="ARBA" id="ARBA00022519"/>
    </source>
</evidence>
<dbReference type="CDD" id="cd00130">
    <property type="entry name" value="PAS"/>
    <property type="match status" value="1"/>
</dbReference>
<keyword evidence="5" id="KW-0997">Cell inner membrane</keyword>
<dbReference type="PROSITE" id="PS50110">
    <property type="entry name" value="RESPONSE_REGULATORY"/>
    <property type="match status" value="1"/>
</dbReference>
<dbReference type="Pfam" id="PF00072">
    <property type="entry name" value="Response_reg"/>
    <property type="match status" value="1"/>
</dbReference>
<keyword evidence="10" id="KW-0067">ATP-binding</keyword>
<protein>
    <recommendedName>
        <fullName evidence="3">histidine kinase</fullName>
        <ecNumber evidence="3">2.7.13.3</ecNumber>
    </recommendedName>
</protein>
<evidence type="ECO:0000256" key="18">
    <source>
        <dbReference type="SAM" id="SignalP"/>
    </source>
</evidence>
<keyword evidence="4" id="KW-1003">Cell membrane</keyword>
<evidence type="ECO:0000313" key="24">
    <source>
        <dbReference type="Proteomes" id="UP001337723"/>
    </source>
</evidence>
<evidence type="ECO:0000256" key="13">
    <source>
        <dbReference type="ARBA" id="ARBA00023136"/>
    </source>
</evidence>
<dbReference type="EMBL" id="AP027266">
    <property type="protein sequence ID" value="BDW85723.1"/>
    <property type="molecule type" value="Genomic_DNA"/>
</dbReference>
<dbReference type="Gene3D" id="1.10.287.130">
    <property type="match status" value="1"/>
</dbReference>
<dbReference type="InterPro" id="IPR004358">
    <property type="entry name" value="Sig_transdc_His_kin-like_C"/>
</dbReference>
<evidence type="ECO:0000259" key="22">
    <source>
        <dbReference type="PROSITE" id="PS50894"/>
    </source>
</evidence>
<feature type="chain" id="PRO_5045079225" description="histidine kinase" evidence="18">
    <location>
        <begin position="18"/>
        <end position="860"/>
    </location>
</feature>
<dbReference type="PROSITE" id="PS50112">
    <property type="entry name" value="PAS"/>
    <property type="match status" value="1"/>
</dbReference>
<dbReference type="KEGG" id="rmai:MACH21_19000"/>
<dbReference type="SUPFAM" id="SSF47384">
    <property type="entry name" value="Homodimeric domain of signal transducing histidine kinase"/>
    <property type="match status" value="1"/>
</dbReference>
<dbReference type="InterPro" id="IPR036641">
    <property type="entry name" value="HPT_dom_sf"/>
</dbReference>
<evidence type="ECO:0000256" key="3">
    <source>
        <dbReference type="ARBA" id="ARBA00012438"/>
    </source>
</evidence>
<dbReference type="InterPro" id="IPR008207">
    <property type="entry name" value="Sig_transdc_His_kin_Hpt_dom"/>
</dbReference>
<dbReference type="Pfam" id="PF00512">
    <property type="entry name" value="HisKA"/>
    <property type="match status" value="1"/>
</dbReference>
<evidence type="ECO:0000259" key="19">
    <source>
        <dbReference type="PROSITE" id="PS50109"/>
    </source>
</evidence>
<dbReference type="EC" id="2.7.13.3" evidence="3"/>